<comment type="similarity">
    <text evidence="4">Belongs to the SecM family.</text>
</comment>
<dbReference type="GO" id="GO:0005829">
    <property type="term" value="C:cytosol"/>
    <property type="evidence" value="ECO:0007669"/>
    <property type="project" value="UniProtKB-SubCell"/>
</dbReference>
<evidence type="ECO:0000256" key="3">
    <source>
        <dbReference type="ARBA" id="ARBA00022764"/>
    </source>
</evidence>
<dbReference type="Proteomes" id="UP000187280">
    <property type="component" value="Unassembled WGS sequence"/>
</dbReference>
<dbReference type="NCBIfam" id="NF002799">
    <property type="entry name" value="PRK02943.1-1"/>
    <property type="match status" value="1"/>
</dbReference>
<dbReference type="RefSeq" id="WP_026741714.1">
    <property type="nucleotide sequence ID" value="NZ_FNQS01000004.1"/>
</dbReference>
<keyword evidence="3 4" id="KW-0574">Periplasm</keyword>
<dbReference type="STRING" id="71657.SAMN02982996_01533"/>
<evidence type="ECO:0000313" key="6">
    <source>
        <dbReference type="Proteomes" id="UP000187280"/>
    </source>
</evidence>
<dbReference type="GO" id="GO:0045182">
    <property type="term" value="F:translation regulator activity"/>
    <property type="evidence" value="ECO:0007669"/>
    <property type="project" value="InterPro"/>
</dbReference>
<keyword evidence="1 4" id="KW-0963">Cytoplasm</keyword>
<sequence length="166" mass="18228">MIGILNRWRQFGRRYFWPHLLLGMVAAGFGLPVSLCESQNTSSLSTSAISRHNVSAFSLTNLVALKDAHRRSSVGIDYWHQHAIRTVIRHLSFALTAPQPSSVAEVVVASPAQHQILIETLHALLTQENRVPALDVTTYFSAVSTLSHHSGIWLAQTLGIRAGPLS</sequence>
<proteinExistence type="inferred from homology"/>
<dbReference type="PIRSF" id="PIRSF004572">
    <property type="entry name" value="SecM"/>
    <property type="match status" value="1"/>
</dbReference>
<dbReference type="InterPro" id="IPR009502">
    <property type="entry name" value="SecM"/>
</dbReference>
<protein>
    <recommendedName>
        <fullName evidence="4">Secretion monitor</fullName>
    </recommendedName>
</protein>
<gene>
    <name evidence="4" type="primary">secM</name>
    <name evidence="5" type="ORF">SAMN02982996_01533</name>
</gene>
<dbReference type="GeneID" id="97764421"/>
<reference evidence="5 6" key="1">
    <citation type="submission" date="2016-10" db="EMBL/GenBank/DDBJ databases">
        <authorList>
            <person name="de Groot N.N."/>
        </authorList>
    </citation>
    <scope>NUCLEOTIDE SEQUENCE [LARGE SCALE GENOMIC DNA]</scope>
    <source>
        <strain evidence="5 6">ATCC 29281</strain>
    </source>
</reference>
<evidence type="ECO:0000313" key="5">
    <source>
        <dbReference type="EMBL" id="SEA39249.1"/>
    </source>
</evidence>
<dbReference type="HAMAP" id="MF_01332">
    <property type="entry name" value="SecM"/>
    <property type="match status" value="1"/>
</dbReference>
<organism evidence="5 6">
    <name type="scientific">Lonsdalea quercina</name>
    <dbReference type="NCBI Taxonomy" id="71657"/>
    <lineage>
        <taxon>Bacteria</taxon>
        <taxon>Pseudomonadati</taxon>
        <taxon>Pseudomonadota</taxon>
        <taxon>Gammaproteobacteria</taxon>
        <taxon>Enterobacterales</taxon>
        <taxon>Pectobacteriaceae</taxon>
        <taxon>Lonsdalea</taxon>
    </lineage>
</organism>
<accession>A0A1H4ATN5</accession>
<dbReference type="eggNOG" id="ENOG5031JGK">
    <property type="taxonomic scope" value="Bacteria"/>
</dbReference>
<comment type="function">
    <text evidence="4">Regulates secA expression by translational coupling of the secM secA operon. Translational pausing at a specific Pro residue 5 residues before the end of the protein may allow disruption of a mRNA repressor helix that normally suppresses secA translation initiation.</text>
</comment>
<evidence type="ECO:0000256" key="4">
    <source>
        <dbReference type="HAMAP-Rule" id="MF_01332"/>
    </source>
</evidence>
<keyword evidence="6" id="KW-1185">Reference proteome</keyword>
<dbReference type="Pfam" id="PF06558">
    <property type="entry name" value="SecM"/>
    <property type="match status" value="1"/>
</dbReference>
<evidence type="ECO:0000256" key="1">
    <source>
        <dbReference type="ARBA" id="ARBA00022490"/>
    </source>
</evidence>
<name>A0A1H4ATN5_9GAMM</name>
<dbReference type="AlphaFoldDB" id="A0A1H4ATN5"/>
<evidence type="ECO:0000256" key="2">
    <source>
        <dbReference type="ARBA" id="ARBA00022729"/>
    </source>
</evidence>
<keyword evidence="2" id="KW-0732">Signal</keyword>
<dbReference type="GO" id="GO:0042597">
    <property type="term" value="C:periplasmic space"/>
    <property type="evidence" value="ECO:0007669"/>
    <property type="project" value="UniProtKB-SubCell"/>
</dbReference>
<dbReference type="EMBL" id="FNQS01000004">
    <property type="protein sequence ID" value="SEA39249.1"/>
    <property type="molecule type" value="Genomic_DNA"/>
</dbReference>
<comment type="subcellular location">
    <subcellularLocation>
        <location evidence="4">Cytoplasm</location>
        <location evidence="4">Cytosol</location>
    </subcellularLocation>
    <subcellularLocation>
        <location evidence="4">Periplasm</location>
    </subcellularLocation>
    <text evidence="4">The active form is cytosolic, while the periplasmic form is rapidly degraded, mainly by the tail-specific protease.</text>
</comment>